<evidence type="ECO:0000256" key="5">
    <source>
        <dbReference type="ARBA" id="ARBA00022967"/>
    </source>
</evidence>
<keyword evidence="3" id="KW-0547">Nucleotide-binding</keyword>
<dbReference type="SUPFAM" id="SSF52540">
    <property type="entry name" value="P-loop containing nucleoside triphosphate hydrolases"/>
    <property type="match status" value="1"/>
</dbReference>
<dbReference type="InterPro" id="IPR017871">
    <property type="entry name" value="ABC_transporter-like_CS"/>
</dbReference>
<dbReference type="Proteomes" id="UP000191905">
    <property type="component" value="Unassembled WGS sequence"/>
</dbReference>
<gene>
    <name evidence="8" type="ORF">BFN67_12275</name>
</gene>
<dbReference type="GO" id="GO:0005524">
    <property type="term" value="F:ATP binding"/>
    <property type="evidence" value="ECO:0007669"/>
    <property type="project" value="UniProtKB-KW"/>
</dbReference>
<evidence type="ECO:0000256" key="3">
    <source>
        <dbReference type="ARBA" id="ARBA00022741"/>
    </source>
</evidence>
<dbReference type="AlphaFoldDB" id="A0A1V8RUS5"/>
<organism evidence="8 9">
    <name type="scientific">Manganibacter manganicus</name>
    <dbReference type="NCBI Taxonomy" id="1873176"/>
    <lineage>
        <taxon>Bacteria</taxon>
        <taxon>Pseudomonadati</taxon>
        <taxon>Pseudomonadota</taxon>
        <taxon>Alphaproteobacteria</taxon>
        <taxon>Hyphomicrobiales</taxon>
        <taxon>Phyllobacteriaceae</taxon>
        <taxon>Manganibacter</taxon>
    </lineage>
</organism>
<dbReference type="OrthoDB" id="9805601at2"/>
<feature type="domain" description="ABC transporter" evidence="7">
    <location>
        <begin position="4"/>
        <end position="238"/>
    </location>
</feature>
<evidence type="ECO:0000256" key="2">
    <source>
        <dbReference type="ARBA" id="ARBA00022448"/>
    </source>
</evidence>
<dbReference type="CDD" id="cd03235">
    <property type="entry name" value="ABC_Metallic_Cations"/>
    <property type="match status" value="1"/>
</dbReference>
<dbReference type="PROSITE" id="PS00211">
    <property type="entry name" value="ABC_TRANSPORTER_1"/>
    <property type="match status" value="1"/>
</dbReference>
<evidence type="ECO:0000313" key="8">
    <source>
        <dbReference type="EMBL" id="OQM76950.1"/>
    </source>
</evidence>
<dbReference type="Gene3D" id="3.40.50.300">
    <property type="entry name" value="P-loop containing nucleotide triphosphate hydrolases"/>
    <property type="match status" value="1"/>
</dbReference>
<name>A0A1V8RUS5_9HYPH</name>
<evidence type="ECO:0000313" key="9">
    <source>
        <dbReference type="Proteomes" id="UP000191905"/>
    </source>
</evidence>
<keyword evidence="4" id="KW-0067">ATP-binding</keyword>
<dbReference type="InterPro" id="IPR003593">
    <property type="entry name" value="AAA+_ATPase"/>
</dbReference>
<protein>
    <submittedName>
        <fullName evidence="8">ABC transporter</fullName>
    </submittedName>
</protein>
<sequence length="258" mass="26939">MSLLSVNDLKVSLGGKPVLKGLSLDISAGEFVGLIGPNGAGKSTLLRSVLGFVAHQGGVSIGGRDASAMMARERAQQIAYLPQERDIAWPVSVEMLVMLGRFPHLGAFAAPGEADRAIADAAMRRMEVDGFRDRPATALSGGERARVLIARALAQDAPLLLADEPAAGLDPSHQITLMRTFAALAAEGHGVVASMHDLGIAARWCSRLILLDQGIVVADGAPRAVLTPERLRAVYRIEAFVGEAGGGPVLLPLDITAS</sequence>
<evidence type="ECO:0000256" key="4">
    <source>
        <dbReference type="ARBA" id="ARBA00022840"/>
    </source>
</evidence>
<dbReference type="Pfam" id="PF00005">
    <property type="entry name" value="ABC_tran"/>
    <property type="match status" value="1"/>
</dbReference>
<keyword evidence="9" id="KW-1185">Reference proteome</keyword>
<dbReference type="InterPro" id="IPR027417">
    <property type="entry name" value="P-loop_NTPase"/>
</dbReference>
<dbReference type="PANTHER" id="PTHR42794">
    <property type="entry name" value="HEMIN IMPORT ATP-BINDING PROTEIN HMUV"/>
    <property type="match status" value="1"/>
</dbReference>
<evidence type="ECO:0000256" key="6">
    <source>
        <dbReference type="ARBA" id="ARBA00037066"/>
    </source>
</evidence>
<dbReference type="GO" id="GO:0016887">
    <property type="term" value="F:ATP hydrolysis activity"/>
    <property type="evidence" value="ECO:0007669"/>
    <property type="project" value="InterPro"/>
</dbReference>
<comment type="similarity">
    <text evidence="1">Belongs to the ABC transporter superfamily.</text>
</comment>
<dbReference type="RefSeq" id="WP_080918375.1">
    <property type="nucleotide sequence ID" value="NZ_MDET01000004.1"/>
</dbReference>
<evidence type="ECO:0000256" key="1">
    <source>
        <dbReference type="ARBA" id="ARBA00005417"/>
    </source>
</evidence>
<comment type="caution">
    <text evidence="8">The sequence shown here is derived from an EMBL/GenBank/DDBJ whole genome shotgun (WGS) entry which is preliminary data.</text>
</comment>
<evidence type="ECO:0000259" key="7">
    <source>
        <dbReference type="PROSITE" id="PS50893"/>
    </source>
</evidence>
<keyword evidence="5" id="KW-1278">Translocase</keyword>
<dbReference type="FunFam" id="3.40.50.300:FF:000134">
    <property type="entry name" value="Iron-enterobactin ABC transporter ATP-binding protein"/>
    <property type="match status" value="1"/>
</dbReference>
<proteinExistence type="inferred from homology"/>
<keyword evidence="2" id="KW-0813">Transport</keyword>
<dbReference type="STRING" id="1873176.BFN67_12275"/>
<dbReference type="PROSITE" id="PS50893">
    <property type="entry name" value="ABC_TRANSPORTER_2"/>
    <property type="match status" value="1"/>
</dbReference>
<dbReference type="SMART" id="SM00382">
    <property type="entry name" value="AAA"/>
    <property type="match status" value="1"/>
</dbReference>
<reference evidence="8 9" key="1">
    <citation type="journal article" date="2016" name="Int. J. Syst. Evol. Microbiol.">
        <title>Pseudaminobacter manganicus sp. nov., isolated from sludge of a manganese mine.</title>
        <authorList>
            <person name="Li J."/>
            <person name="Huang J."/>
            <person name="Liao S."/>
            <person name="Wang G."/>
        </authorList>
    </citation>
    <scope>NUCLEOTIDE SEQUENCE [LARGE SCALE GENOMIC DNA]</scope>
    <source>
        <strain evidence="8 9">JH-7</strain>
    </source>
</reference>
<comment type="function">
    <text evidence="6">Part of the ABC transporter complex HmuTUV involved in hemin import. Responsible for energy coupling to the transport system.</text>
</comment>
<dbReference type="PANTHER" id="PTHR42794:SF1">
    <property type="entry name" value="HEMIN IMPORT ATP-BINDING PROTEIN HMUV"/>
    <property type="match status" value="1"/>
</dbReference>
<dbReference type="InterPro" id="IPR003439">
    <property type="entry name" value="ABC_transporter-like_ATP-bd"/>
</dbReference>
<dbReference type="EMBL" id="MDET01000004">
    <property type="protein sequence ID" value="OQM76950.1"/>
    <property type="molecule type" value="Genomic_DNA"/>
</dbReference>
<accession>A0A1V8RUS5</accession>